<dbReference type="SUPFAM" id="SSF50151">
    <property type="entry name" value="SacY-like RNA-binding domain"/>
    <property type="match status" value="1"/>
</dbReference>
<reference evidence="3 4" key="1">
    <citation type="submission" date="2018-11" db="EMBL/GenBank/DDBJ databases">
        <title>Multidrug-resistant genes are associated with an 42-kb island TGI1 carrying a complex class 1 integron in a Trueperella pyogenes.</title>
        <authorList>
            <person name="Dong W."/>
        </authorList>
    </citation>
    <scope>NUCLEOTIDE SEQUENCE [LARGE SCALE GENOMIC DNA]</scope>
    <source>
        <strain evidence="3 4">TP4</strain>
    </source>
</reference>
<dbReference type="Gene3D" id="2.30.24.10">
    <property type="entry name" value="CAT RNA-binding domain"/>
    <property type="match status" value="1"/>
</dbReference>
<feature type="domain" description="PRD" evidence="2">
    <location>
        <begin position="174"/>
        <end position="275"/>
    </location>
</feature>
<dbReference type="GO" id="GO:0003723">
    <property type="term" value="F:RNA binding"/>
    <property type="evidence" value="ECO:0007669"/>
    <property type="project" value="InterPro"/>
</dbReference>
<dbReference type="Proteomes" id="UP000275951">
    <property type="component" value="Chromosome"/>
</dbReference>
<keyword evidence="1" id="KW-0677">Repeat</keyword>
<feature type="domain" description="PRD" evidence="2">
    <location>
        <begin position="68"/>
        <end position="172"/>
    </location>
</feature>
<dbReference type="AlphaFoldDB" id="A0A3Q9GHP2"/>
<dbReference type="RefSeq" id="WP_108726569.1">
    <property type="nucleotide sequence ID" value="NZ_CP029001.1"/>
</dbReference>
<proteinExistence type="predicted"/>
<evidence type="ECO:0000256" key="1">
    <source>
        <dbReference type="ARBA" id="ARBA00022737"/>
    </source>
</evidence>
<gene>
    <name evidence="3" type="ORF">EBQ10_05510</name>
</gene>
<dbReference type="Pfam" id="PF00874">
    <property type="entry name" value="PRD"/>
    <property type="match status" value="2"/>
</dbReference>
<dbReference type="InterPro" id="IPR011608">
    <property type="entry name" value="PRD"/>
</dbReference>
<dbReference type="Pfam" id="PF03123">
    <property type="entry name" value="CAT_RBD"/>
    <property type="match status" value="1"/>
</dbReference>
<dbReference type="PROSITE" id="PS51372">
    <property type="entry name" value="PRD_2"/>
    <property type="match status" value="2"/>
</dbReference>
<evidence type="ECO:0000313" key="3">
    <source>
        <dbReference type="EMBL" id="AZR06803.1"/>
    </source>
</evidence>
<dbReference type="SUPFAM" id="SSF63520">
    <property type="entry name" value="PTS-regulatory domain, PRD"/>
    <property type="match status" value="2"/>
</dbReference>
<dbReference type="GO" id="GO:0006355">
    <property type="term" value="P:regulation of DNA-templated transcription"/>
    <property type="evidence" value="ECO:0007669"/>
    <property type="project" value="InterPro"/>
</dbReference>
<dbReference type="PANTHER" id="PTHR30185">
    <property type="entry name" value="CRYPTIC BETA-GLUCOSIDE BGL OPERON ANTITERMINATOR"/>
    <property type="match status" value="1"/>
</dbReference>
<dbReference type="PANTHER" id="PTHR30185:SF15">
    <property type="entry name" value="CRYPTIC BETA-GLUCOSIDE BGL OPERON ANTITERMINATOR"/>
    <property type="match status" value="1"/>
</dbReference>
<accession>A0A3Q9GHP2</accession>
<organism evidence="3 4">
    <name type="scientific">Trueperella pyogenes</name>
    <dbReference type="NCBI Taxonomy" id="1661"/>
    <lineage>
        <taxon>Bacteria</taxon>
        <taxon>Bacillati</taxon>
        <taxon>Actinomycetota</taxon>
        <taxon>Actinomycetes</taxon>
        <taxon>Actinomycetales</taxon>
        <taxon>Actinomycetaceae</taxon>
        <taxon>Trueperella</taxon>
    </lineage>
</organism>
<evidence type="ECO:0000259" key="2">
    <source>
        <dbReference type="PROSITE" id="PS51372"/>
    </source>
</evidence>
<name>A0A3Q9GHP2_9ACTO</name>
<dbReference type="Gene3D" id="1.10.1790.10">
    <property type="entry name" value="PRD domain"/>
    <property type="match status" value="2"/>
</dbReference>
<sequence length="275" mass="29988">MSQFVAHIVRVLNNNAVLVARDGIELVLASRGIGYGKKPGDGVEVESDQRKYVETSTDKVEFLKSLASLDPGLATAVSRAVEIATELLPDLHPSIYVVLADHLSFAVQRSRAGHAIENQLLNEIRATFPTEFAAAEIIVAFVNSKLDVDLATDEAGYVALHLNAARTGTSVKKPLSKANELNRLLDQIKVDLELDVVSDAQMHELFTHLQRVIDRIASGHFRNNQATFPIAQALPLEMSVARAALRAIAKRHNSHAPDTEAALLAVFLHGWRQGV</sequence>
<evidence type="ECO:0000313" key="4">
    <source>
        <dbReference type="Proteomes" id="UP000275951"/>
    </source>
</evidence>
<dbReference type="EMBL" id="CP033905">
    <property type="protein sequence ID" value="AZR06803.1"/>
    <property type="molecule type" value="Genomic_DNA"/>
</dbReference>
<dbReference type="InterPro" id="IPR036634">
    <property type="entry name" value="PRD_sf"/>
</dbReference>
<dbReference type="SMART" id="SM01061">
    <property type="entry name" value="CAT_RBD"/>
    <property type="match status" value="1"/>
</dbReference>
<dbReference type="InterPro" id="IPR036650">
    <property type="entry name" value="CAT_RNA-bd_dom_sf"/>
</dbReference>
<dbReference type="InterPro" id="IPR004341">
    <property type="entry name" value="CAT_RNA-bd_dom"/>
</dbReference>
<dbReference type="InterPro" id="IPR050661">
    <property type="entry name" value="BglG_antiterminators"/>
</dbReference>
<protein>
    <submittedName>
        <fullName evidence="3">PRD domain-containing protein</fullName>
    </submittedName>
</protein>